<dbReference type="Proteomes" id="UP000198804">
    <property type="component" value="Unassembled WGS sequence"/>
</dbReference>
<dbReference type="RefSeq" id="WP_165616505.1">
    <property type="nucleotide sequence ID" value="NZ_FOSV01000021.1"/>
</dbReference>
<name>A0A1I4JR28_9HYPH</name>
<organism evidence="1 2">
    <name type="scientific">Methylorubrum salsuginis</name>
    <dbReference type="NCBI Taxonomy" id="414703"/>
    <lineage>
        <taxon>Bacteria</taxon>
        <taxon>Pseudomonadati</taxon>
        <taxon>Pseudomonadota</taxon>
        <taxon>Alphaproteobacteria</taxon>
        <taxon>Hyphomicrobiales</taxon>
        <taxon>Methylobacteriaceae</taxon>
        <taxon>Methylorubrum</taxon>
    </lineage>
</organism>
<gene>
    <name evidence="1" type="ORF">SAMN04488125_12116</name>
</gene>
<keyword evidence="2" id="KW-1185">Reference proteome</keyword>
<sequence>MRLVTCLLLALGAGLAGLSLRLFVPVTPVDETFREVVRLYLPKDAGPGSNMPETSAP</sequence>
<evidence type="ECO:0000313" key="1">
    <source>
        <dbReference type="EMBL" id="SFL68667.1"/>
    </source>
</evidence>
<accession>A0A1I4JR28</accession>
<proteinExistence type="predicted"/>
<protein>
    <submittedName>
        <fullName evidence="1">Uncharacterized protein</fullName>
    </submittedName>
</protein>
<dbReference type="EMBL" id="FOSV01000021">
    <property type="protein sequence ID" value="SFL68667.1"/>
    <property type="molecule type" value="Genomic_DNA"/>
</dbReference>
<dbReference type="AlphaFoldDB" id="A0A1I4JR28"/>
<evidence type="ECO:0000313" key="2">
    <source>
        <dbReference type="Proteomes" id="UP000198804"/>
    </source>
</evidence>
<reference evidence="2" key="1">
    <citation type="submission" date="2016-10" db="EMBL/GenBank/DDBJ databases">
        <authorList>
            <person name="Varghese N."/>
            <person name="Submissions S."/>
        </authorList>
    </citation>
    <scope>NUCLEOTIDE SEQUENCE [LARGE SCALE GENOMIC DNA]</scope>
    <source>
        <strain evidence="2">CGMCC 1.6474</strain>
    </source>
</reference>